<dbReference type="SUPFAM" id="SSF116734">
    <property type="entry name" value="DNA methylase specificity domain"/>
    <property type="match status" value="2"/>
</dbReference>
<evidence type="ECO:0000256" key="1">
    <source>
        <dbReference type="ARBA" id="ARBA00010923"/>
    </source>
</evidence>
<dbReference type="Gene3D" id="1.10.287.1120">
    <property type="entry name" value="Bipartite methylase S protein"/>
    <property type="match status" value="2"/>
</dbReference>
<sequence>MDINATRRQFNHPDNAYDAMSIPSDWSFAPLNFITIEIGDGIHATPNYSQDGEYNFINGNNICDGRIIITEDTKAVESSEFNKYKKNLGTNTVLLSINGTIGNVALYSGEPVVLGKSAAYLNVKNNVNRIYFYYSLQTDLVAQQFEDGITGTTIRNLGLETIRQTQIPIPPTESEQRAIAEALSDVDELVGALDKLIAKKRAIKQGTMQLLLTGKTRLPGFRGEWDSNPLSTLCTIETGRRPKGGVTEEGDIPSLGGENIHNSNGLKLEVIKRVPELFFKSMHSGILKEFDIIINKDGANTGKVAIYTGTGFTHACINEHLFLLRAKEGVDARYFYEALSMDSIRNEINKHIASSAQPGLNRKFYEVIQIRIPELEEQRAIAKVLSDLDAEITALEQRRDKTMQIKQGMMQQLLAGKTRLI</sequence>
<dbReference type="Proteomes" id="UP000319619">
    <property type="component" value="Unassembled WGS sequence"/>
</dbReference>
<dbReference type="PANTHER" id="PTHR30408">
    <property type="entry name" value="TYPE-1 RESTRICTION ENZYME ECOKI SPECIFICITY PROTEIN"/>
    <property type="match status" value="1"/>
</dbReference>
<evidence type="ECO:0000313" key="6">
    <source>
        <dbReference type="Proteomes" id="UP000319619"/>
    </source>
</evidence>
<proteinExistence type="inferred from homology"/>
<dbReference type="InterPro" id="IPR044946">
    <property type="entry name" value="Restrct_endonuc_typeI_TRD_sf"/>
</dbReference>
<dbReference type="Pfam" id="PF01420">
    <property type="entry name" value="Methylase_S"/>
    <property type="match status" value="2"/>
</dbReference>
<organism evidence="5 6">
    <name type="scientific">candidate division LCP-89 bacterium B3_LCP</name>
    <dbReference type="NCBI Taxonomy" id="2012998"/>
    <lineage>
        <taxon>Bacteria</taxon>
        <taxon>Pseudomonadati</taxon>
        <taxon>Bacteria division LCP-89</taxon>
    </lineage>
</organism>
<keyword evidence="3" id="KW-0238">DNA-binding</keyword>
<gene>
    <name evidence="5" type="ORF">CEE37_05880</name>
</gene>
<dbReference type="AlphaFoldDB" id="A0A532V1Y5"/>
<protein>
    <recommendedName>
        <fullName evidence="4">Type I restriction modification DNA specificity domain-containing protein</fullName>
    </recommendedName>
</protein>
<accession>A0A532V1Y5</accession>
<dbReference type="PANTHER" id="PTHR30408:SF12">
    <property type="entry name" value="TYPE I RESTRICTION ENZYME MJAVIII SPECIFICITY SUBUNIT"/>
    <property type="match status" value="1"/>
</dbReference>
<dbReference type="CDD" id="cd16961">
    <property type="entry name" value="RMtype1_S_TRD-CR_like"/>
    <property type="match status" value="1"/>
</dbReference>
<feature type="domain" description="Type I restriction modification DNA specificity" evidence="4">
    <location>
        <begin position="224"/>
        <end position="399"/>
    </location>
</feature>
<dbReference type="InterPro" id="IPR000055">
    <property type="entry name" value="Restrct_endonuc_typeI_TRD"/>
</dbReference>
<dbReference type="EMBL" id="NJBN01000003">
    <property type="protein sequence ID" value="TKJ41193.1"/>
    <property type="molecule type" value="Genomic_DNA"/>
</dbReference>
<keyword evidence="2" id="KW-0680">Restriction system</keyword>
<evidence type="ECO:0000259" key="4">
    <source>
        <dbReference type="Pfam" id="PF01420"/>
    </source>
</evidence>
<comment type="caution">
    <text evidence="5">The sequence shown here is derived from an EMBL/GenBank/DDBJ whole genome shotgun (WGS) entry which is preliminary data.</text>
</comment>
<evidence type="ECO:0000256" key="3">
    <source>
        <dbReference type="ARBA" id="ARBA00023125"/>
    </source>
</evidence>
<feature type="domain" description="Type I restriction modification DNA specificity" evidence="4">
    <location>
        <begin position="47"/>
        <end position="189"/>
    </location>
</feature>
<comment type="similarity">
    <text evidence="1">Belongs to the type-I restriction system S methylase family.</text>
</comment>
<dbReference type="GO" id="GO:0009307">
    <property type="term" value="P:DNA restriction-modification system"/>
    <property type="evidence" value="ECO:0007669"/>
    <property type="project" value="UniProtKB-KW"/>
</dbReference>
<dbReference type="GO" id="GO:0003677">
    <property type="term" value="F:DNA binding"/>
    <property type="evidence" value="ECO:0007669"/>
    <property type="project" value="UniProtKB-KW"/>
</dbReference>
<name>A0A532V1Y5_UNCL8</name>
<evidence type="ECO:0000313" key="5">
    <source>
        <dbReference type="EMBL" id="TKJ41193.1"/>
    </source>
</evidence>
<reference evidence="5 6" key="1">
    <citation type="submission" date="2017-06" db="EMBL/GenBank/DDBJ databases">
        <title>Novel microbial phyla capable of carbon fixation and sulfur reduction in deep-sea sediments.</title>
        <authorList>
            <person name="Huang J."/>
            <person name="Baker B."/>
            <person name="Wang Y."/>
        </authorList>
    </citation>
    <scope>NUCLEOTIDE SEQUENCE [LARGE SCALE GENOMIC DNA]</scope>
    <source>
        <strain evidence="5">B3_LCP</strain>
    </source>
</reference>
<dbReference type="Gene3D" id="3.90.220.20">
    <property type="entry name" value="DNA methylase specificity domains"/>
    <property type="match status" value="2"/>
</dbReference>
<evidence type="ECO:0000256" key="2">
    <source>
        <dbReference type="ARBA" id="ARBA00022747"/>
    </source>
</evidence>
<dbReference type="InterPro" id="IPR052021">
    <property type="entry name" value="Type-I_RS_S_subunit"/>
</dbReference>